<sequence>MHDCSFLNPKAVSMSTENKRSSSMVLTDWTQLPEELLQVISEKMDNCFDVVHARSVCSLWRSTIPFPSSPSYSLPMFNEVSLENEGLCTLKKIPFFLFRVPTLAPAASADEYFMGGIVQDESEEDHMEELPSPIQYSVKVKIRESEPTLMNMLNCQILSLGHQYRLMNWNPDGLKKPLRTMAFIPINKEGRIEFVLLLNYKGVLWVLTSGAKMKWKRLENVRNGSCWNLVTFRGRFYASFIYGTSVVIDPYSLDVTLLMPSQPLLVTNYLVPYGNDELFLVQRIASHSTYRVSRLDEEAGKWVEVSHLGDRVLFINHPLLGNICCSAKEFPNGCGVIGNSVVVTYEAVGETFFYKSVNNRWILSKEIRGKILSNYPVVAFRVKHASP</sequence>
<dbReference type="OrthoDB" id="638130at2759"/>
<reference evidence="3" key="1">
    <citation type="submission" date="2020-01" db="EMBL/GenBank/DDBJ databases">
        <authorList>
            <person name="Mishra B."/>
        </authorList>
    </citation>
    <scope>NUCLEOTIDE SEQUENCE [LARGE SCALE GENOMIC DNA]</scope>
</reference>
<evidence type="ECO:0008006" key="5">
    <source>
        <dbReference type="Google" id="ProtNLM"/>
    </source>
</evidence>
<dbReference type="Pfam" id="PF03478">
    <property type="entry name" value="Beta-prop_KIB1-4"/>
    <property type="match status" value="1"/>
</dbReference>
<feature type="domain" description="F-box" evidence="1">
    <location>
        <begin position="29"/>
        <end position="64"/>
    </location>
</feature>
<dbReference type="PANTHER" id="PTHR47123">
    <property type="entry name" value="F-BOX PROTEIN SKIP23"/>
    <property type="match status" value="1"/>
</dbReference>
<comment type="caution">
    <text evidence="3">The sequence shown here is derived from an EMBL/GenBank/DDBJ whole genome shotgun (WGS) entry which is preliminary data.</text>
</comment>
<dbReference type="InterPro" id="IPR005174">
    <property type="entry name" value="KIB1-4_b-propeller"/>
</dbReference>
<gene>
    <name evidence="3" type="ORF">MERR_LOCUS20231</name>
</gene>
<dbReference type="EMBL" id="CACVBM020001129">
    <property type="protein sequence ID" value="CAA7032996.1"/>
    <property type="molecule type" value="Genomic_DNA"/>
</dbReference>
<dbReference type="AlphaFoldDB" id="A0A6D2J6U1"/>
<feature type="domain" description="KIB1-4 beta-propeller" evidence="2">
    <location>
        <begin position="194"/>
        <end position="344"/>
    </location>
</feature>
<dbReference type="Pfam" id="PF00646">
    <property type="entry name" value="F-box"/>
    <property type="match status" value="1"/>
</dbReference>
<dbReference type="InterPro" id="IPR051304">
    <property type="entry name" value="SCF_F-box_domain"/>
</dbReference>
<accession>A0A6D2J6U1</accession>
<protein>
    <recommendedName>
        <fullName evidence="5">F-box domain-containing protein</fullName>
    </recommendedName>
</protein>
<dbReference type="PANTHER" id="PTHR47123:SF13">
    <property type="entry name" value="GENOME ASSEMBLY, CHROMOSOME: A06"/>
    <property type="match status" value="1"/>
</dbReference>
<name>A0A6D2J6U1_9BRAS</name>
<proteinExistence type="predicted"/>
<evidence type="ECO:0000313" key="4">
    <source>
        <dbReference type="Proteomes" id="UP000467841"/>
    </source>
</evidence>
<organism evidence="3 4">
    <name type="scientific">Microthlaspi erraticum</name>
    <dbReference type="NCBI Taxonomy" id="1685480"/>
    <lineage>
        <taxon>Eukaryota</taxon>
        <taxon>Viridiplantae</taxon>
        <taxon>Streptophyta</taxon>
        <taxon>Embryophyta</taxon>
        <taxon>Tracheophyta</taxon>
        <taxon>Spermatophyta</taxon>
        <taxon>Magnoliopsida</taxon>
        <taxon>eudicotyledons</taxon>
        <taxon>Gunneridae</taxon>
        <taxon>Pentapetalae</taxon>
        <taxon>rosids</taxon>
        <taxon>malvids</taxon>
        <taxon>Brassicales</taxon>
        <taxon>Brassicaceae</taxon>
        <taxon>Coluteocarpeae</taxon>
        <taxon>Microthlaspi</taxon>
    </lineage>
</organism>
<dbReference type="Gene3D" id="1.20.1280.50">
    <property type="match status" value="1"/>
</dbReference>
<dbReference type="Proteomes" id="UP000467841">
    <property type="component" value="Unassembled WGS sequence"/>
</dbReference>
<dbReference type="InterPro" id="IPR001810">
    <property type="entry name" value="F-box_dom"/>
</dbReference>
<keyword evidence="4" id="KW-1185">Reference proteome</keyword>
<evidence type="ECO:0000313" key="3">
    <source>
        <dbReference type="EMBL" id="CAA7032996.1"/>
    </source>
</evidence>
<evidence type="ECO:0000259" key="2">
    <source>
        <dbReference type="Pfam" id="PF03478"/>
    </source>
</evidence>
<evidence type="ECO:0000259" key="1">
    <source>
        <dbReference type="Pfam" id="PF00646"/>
    </source>
</evidence>